<organism evidence="1 2">
    <name type="scientific">Mycena alexandri</name>
    <dbReference type="NCBI Taxonomy" id="1745969"/>
    <lineage>
        <taxon>Eukaryota</taxon>
        <taxon>Fungi</taxon>
        <taxon>Dikarya</taxon>
        <taxon>Basidiomycota</taxon>
        <taxon>Agaricomycotina</taxon>
        <taxon>Agaricomycetes</taxon>
        <taxon>Agaricomycetidae</taxon>
        <taxon>Agaricales</taxon>
        <taxon>Marasmiineae</taxon>
        <taxon>Mycenaceae</taxon>
        <taxon>Mycena</taxon>
    </lineage>
</organism>
<gene>
    <name evidence="1" type="ORF">C8F04DRAFT_1393703</name>
</gene>
<evidence type="ECO:0000313" key="1">
    <source>
        <dbReference type="EMBL" id="KAJ7037503.1"/>
    </source>
</evidence>
<accession>A0AAD6T483</accession>
<dbReference type="Proteomes" id="UP001218188">
    <property type="component" value="Unassembled WGS sequence"/>
</dbReference>
<dbReference type="EMBL" id="JARJCM010000037">
    <property type="protein sequence ID" value="KAJ7037503.1"/>
    <property type="molecule type" value="Genomic_DNA"/>
</dbReference>
<protein>
    <submittedName>
        <fullName evidence="1">Uncharacterized protein</fullName>
    </submittedName>
</protein>
<dbReference type="AlphaFoldDB" id="A0AAD6T483"/>
<sequence length="297" mass="34009">MLPEPRLPLDLERVIFELAADGDLQSMVRLILVARKCRAWIEPLLYRSVVVCQSSWNFHSFLRTLEAHPVRYAKWIKSIQIDPYILPNDPAVTRILSMCTGIVNLADFSHGTPFSILSRLRLEKLCIGLDIIDDLPDGTYFRHAAFAYLTHLHVLDPPQRWPHIPFADLPSLTHLALQNYKTDIRSTNIPVLQKILSDCVVLQTLVVFIPPCRRECQNAENTRLLVADPRLAILSRGLKYNHDIWVLSVEESPIQPTRSTEDYMTCGVRDWQSDGAWSTKATRRRGNKKTKVGFNCL</sequence>
<name>A0AAD6T483_9AGAR</name>
<reference evidence="1" key="1">
    <citation type="submission" date="2023-03" db="EMBL/GenBank/DDBJ databases">
        <title>Massive genome expansion in bonnet fungi (Mycena s.s.) driven by repeated elements and novel gene families across ecological guilds.</title>
        <authorList>
            <consortium name="Lawrence Berkeley National Laboratory"/>
            <person name="Harder C.B."/>
            <person name="Miyauchi S."/>
            <person name="Viragh M."/>
            <person name="Kuo A."/>
            <person name="Thoen E."/>
            <person name="Andreopoulos B."/>
            <person name="Lu D."/>
            <person name="Skrede I."/>
            <person name="Drula E."/>
            <person name="Henrissat B."/>
            <person name="Morin E."/>
            <person name="Kohler A."/>
            <person name="Barry K."/>
            <person name="LaButti K."/>
            <person name="Morin E."/>
            <person name="Salamov A."/>
            <person name="Lipzen A."/>
            <person name="Mereny Z."/>
            <person name="Hegedus B."/>
            <person name="Baldrian P."/>
            <person name="Stursova M."/>
            <person name="Weitz H."/>
            <person name="Taylor A."/>
            <person name="Grigoriev I.V."/>
            <person name="Nagy L.G."/>
            <person name="Martin F."/>
            <person name="Kauserud H."/>
        </authorList>
    </citation>
    <scope>NUCLEOTIDE SEQUENCE</scope>
    <source>
        <strain evidence="1">CBHHK200</strain>
    </source>
</reference>
<comment type="caution">
    <text evidence="1">The sequence shown here is derived from an EMBL/GenBank/DDBJ whole genome shotgun (WGS) entry which is preliminary data.</text>
</comment>
<proteinExistence type="predicted"/>
<evidence type="ECO:0000313" key="2">
    <source>
        <dbReference type="Proteomes" id="UP001218188"/>
    </source>
</evidence>
<keyword evidence="2" id="KW-1185">Reference proteome</keyword>